<keyword evidence="1" id="KW-0645">Protease</keyword>
<dbReference type="InterPro" id="IPR046778">
    <property type="entry name" value="UPF0758_N"/>
</dbReference>
<comment type="similarity">
    <text evidence="6">Belongs to the UPF0758 family.</text>
</comment>
<evidence type="ECO:0000256" key="3">
    <source>
        <dbReference type="ARBA" id="ARBA00022801"/>
    </source>
</evidence>
<evidence type="ECO:0000256" key="1">
    <source>
        <dbReference type="ARBA" id="ARBA00022670"/>
    </source>
</evidence>
<evidence type="ECO:0000256" key="4">
    <source>
        <dbReference type="ARBA" id="ARBA00022833"/>
    </source>
</evidence>
<dbReference type="PANTHER" id="PTHR30471">
    <property type="entry name" value="DNA REPAIR PROTEIN RADC"/>
    <property type="match status" value="1"/>
</dbReference>
<feature type="domain" description="MPN" evidence="7">
    <location>
        <begin position="120"/>
        <end position="242"/>
    </location>
</feature>
<evidence type="ECO:0000259" key="7">
    <source>
        <dbReference type="PROSITE" id="PS50249"/>
    </source>
</evidence>
<reference evidence="8 9" key="1">
    <citation type="submission" date="2019-03" db="EMBL/GenBank/DDBJ databases">
        <title>Genomic analyses of the natural microbiome of Caenorhabditis elegans.</title>
        <authorList>
            <person name="Samuel B."/>
        </authorList>
    </citation>
    <scope>NUCLEOTIDE SEQUENCE [LARGE SCALE GENOMIC DNA]</scope>
    <source>
        <strain evidence="8 9">JUb102</strain>
    </source>
</reference>
<comment type="caution">
    <text evidence="8">The sequence shown here is derived from an EMBL/GenBank/DDBJ whole genome shotgun (WGS) entry which is preliminary data.</text>
</comment>
<dbReference type="PROSITE" id="PS01302">
    <property type="entry name" value="UPF0758"/>
    <property type="match status" value="1"/>
</dbReference>
<evidence type="ECO:0000256" key="5">
    <source>
        <dbReference type="ARBA" id="ARBA00023049"/>
    </source>
</evidence>
<dbReference type="GO" id="GO:0006508">
    <property type="term" value="P:proteolysis"/>
    <property type="evidence" value="ECO:0007669"/>
    <property type="project" value="UniProtKB-KW"/>
</dbReference>
<dbReference type="NCBIfam" id="TIGR00608">
    <property type="entry name" value="radc"/>
    <property type="match status" value="1"/>
</dbReference>
<dbReference type="InterPro" id="IPR001405">
    <property type="entry name" value="UPF0758"/>
</dbReference>
<dbReference type="PROSITE" id="PS50249">
    <property type="entry name" value="MPN"/>
    <property type="match status" value="1"/>
</dbReference>
<dbReference type="Pfam" id="PF20582">
    <property type="entry name" value="UPF0758_N"/>
    <property type="match status" value="1"/>
</dbReference>
<evidence type="ECO:0000313" key="8">
    <source>
        <dbReference type="EMBL" id="TCT30327.1"/>
    </source>
</evidence>
<dbReference type="EMBL" id="SMAS01000009">
    <property type="protein sequence ID" value="TCT30327.1"/>
    <property type="molecule type" value="Genomic_DNA"/>
</dbReference>
<organism evidence="8 9">
    <name type="scientific">Providencia alcalifaciens</name>
    <dbReference type="NCBI Taxonomy" id="126385"/>
    <lineage>
        <taxon>Bacteria</taxon>
        <taxon>Pseudomonadati</taxon>
        <taxon>Pseudomonadota</taxon>
        <taxon>Gammaproteobacteria</taxon>
        <taxon>Enterobacterales</taxon>
        <taxon>Morganellaceae</taxon>
        <taxon>Providencia</taxon>
    </lineage>
</organism>
<dbReference type="InterPro" id="IPR020891">
    <property type="entry name" value="UPF0758_CS"/>
</dbReference>
<keyword evidence="2" id="KW-0479">Metal-binding</keyword>
<accession>A0A4V2V386</accession>
<keyword evidence="5" id="KW-0482">Metalloprotease</keyword>
<protein>
    <submittedName>
        <fullName evidence="8">DNA replication and repair protein RadC</fullName>
    </submittedName>
</protein>
<dbReference type="AlphaFoldDB" id="A0A4V2V386"/>
<sequence length="242" mass="27241">MIALCMLVGYKEGNDAKEDESMHECMELLPREKMLAYGAASLSDAELLAIFLRTGTRGEPVLQLAQRLLHEFGSLYLLVQADYAKLIECKGLGACKLSQLQAASELARRCFSAQVLCDDIMDNPNTLKSRLLELFSGQEREVFMVLFLNNQHQVICQEEMFKGTINRVEVHPREIIRFAMKMNARAIVLAHNHPSGNPEPSMADKYVTEKIQSACDMMGIKLLDHFVVGHKSCTSFAERGWL</sequence>
<dbReference type="CDD" id="cd08071">
    <property type="entry name" value="MPN_DUF2466"/>
    <property type="match status" value="1"/>
</dbReference>
<evidence type="ECO:0000256" key="2">
    <source>
        <dbReference type="ARBA" id="ARBA00022723"/>
    </source>
</evidence>
<dbReference type="GO" id="GO:0046872">
    <property type="term" value="F:metal ion binding"/>
    <property type="evidence" value="ECO:0007669"/>
    <property type="project" value="UniProtKB-KW"/>
</dbReference>
<dbReference type="GO" id="GO:0008237">
    <property type="term" value="F:metallopeptidase activity"/>
    <property type="evidence" value="ECO:0007669"/>
    <property type="project" value="UniProtKB-KW"/>
</dbReference>
<proteinExistence type="inferred from homology"/>
<evidence type="ECO:0000313" key="9">
    <source>
        <dbReference type="Proteomes" id="UP000295055"/>
    </source>
</evidence>
<dbReference type="InterPro" id="IPR010994">
    <property type="entry name" value="RuvA_2-like"/>
</dbReference>
<gene>
    <name evidence="8" type="ORF">EC835_10980</name>
</gene>
<dbReference type="Gene3D" id="3.40.140.10">
    <property type="entry name" value="Cytidine Deaminase, domain 2"/>
    <property type="match status" value="1"/>
</dbReference>
<evidence type="ECO:0000256" key="6">
    <source>
        <dbReference type="RuleBase" id="RU003797"/>
    </source>
</evidence>
<name>A0A4V2V386_9GAMM</name>
<keyword evidence="3" id="KW-0378">Hydrolase</keyword>
<dbReference type="SUPFAM" id="SSF47781">
    <property type="entry name" value="RuvA domain 2-like"/>
    <property type="match status" value="1"/>
</dbReference>
<dbReference type="InterPro" id="IPR025657">
    <property type="entry name" value="RadC_JAB"/>
</dbReference>
<dbReference type="Pfam" id="PF04002">
    <property type="entry name" value="RadC"/>
    <property type="match status" value="1"/>
</dbReference>
<dbReference type="NCBIfam" id="NF000642">
    <property type="entry name" value="PRK00024.1"/>
    <property type="match status" value="1"/>
</dbReference>
<dbReference type="InterPro" id="IPR037518">
    <property type="entry name" value="MPN"/>
</dbReference>
<keyword evidence="4" id="KW-0862">Zinc</keyword>
<dbReference type="Proteomes" id="UP000295055">
    <property type="component" value="Unassembled WGS sequence"/>
</dbReference>
<dbReference type="SUPFAM" id="SSF102712">
    <property type="entry name" value="JAB1/MPN domain"/>
    <property type="match status" value="1"/>
</dbReference>
<dbReference type="PANTHER" id="PTHR30471:SF3">
    <property type="entry name" value="UPF0758 PROTEIN YEES-RELATED"/>
    <property type="match status" value="1"/>
</dbReference>